<dbReference type="Proteomes" id="UP000254052">
    <property type="component" value="Unassembled WGS sequence"/>
</dbReference>
<proteinExistence type="predicted"/>
<evidence type="ECO:0000313" key="6">
    <source>
        <dbReference type="Proteomes" id="UP000254052"/>
    </source>
</evidence>
<dbReference type="EC" id="2.7.13.3" evidence="5"/>
<sequence length="127" mass="13863">MTVMAVDDNPANLKLIGALLEDMVQHVELCDSGHQAVERAKQMPFDLILMDIQMPDMDGIRACELIHQLPHQQQTPVIAVTAHAMAGQKEKLLGAGMSDYLAKPIEEERLHNCCCATSLAAVFPLAS</sequence>
<evidence type="ECO:0000256" key="2">
    <source>
        <dbReference type="ARBA" id="ARBA00023012"/>
    </source>
</evidence>
<dbReference type="GO" id="GO:0000160">
    <property type="term" value="P:phosphorelay signal transduction system"/>
    <property type="evidence" value="ECO:0007669"/>
    <property type="project" value="UniProtKB-KW"/>
</dbReference>
<evidence type="ECO:0000256" key="3">
    <source>
        <dbReference type="PROSITE-ProRule" id="PRU00169"/>
    </source>
</evidence>
<feature type="modified residue" description="4-aspartylphosphate" evidence="3">
    <location>
        <position position="51"/>
    </location>
</feature>
<protein>
    <submittedName>
        <fullName evidence="5">Two-component sensor kinase/response regulator</fullName>
        <ecNumber evidence="5">2.7.13.3</ecNumber>
    </submittedName>
</protein>
<keyword evidence="5" id="KW-0808">Transferase</keyword>
<dbReference type="CDD" id="cd17546">
    <property type="entry name" value="REC_hyHK_CKI1_RcsC-like"/>
    <property type="match status" value="1"/>
</dbReference>
<keyword evidence="5" id="KW-0418">Kinase</keyword>
<dbReference type="Gene3D" id="3.40.50.2300">
    <property type="match status" value="1"/>
</dbReference>
<keyword evidence="2" id="KW-0902">Two-component regulatory system</keyword>
<dbReference type="InterPro" id="IPR001789">
    <property type="entry name" value="Sig_transdc_resp-reg_receiver"/>
</dbReference>
<feature type="domain" description="Response regulatory" evidence="4">
    <location>
        <begin position="2"/>
        <end position="118"/>
    </location>
</feature>
<dbReference type="InterPro" id="IPR011006">
    <property type="entry name" value="CheY-like_superfamily"/>
</dbReference>
<evidence type="ECO:0000256" key="1">
    <source>
        <dbReference type="ARBA" id="ARBA00022553"/>
    </source>
</evidence>
<dbReference type="AlphaFoldDB" id="A0A377CV60"/>
<dbReference type="PANTHER" id="PTHR45339:SF1">
    <property type="entry name" value="HYBRID SIGNAL TRANSDUCTION HISTIDINE KINASE J"/>
    <property type="match status" value="1"/>
</dbReference>
<dbReference type="Pfam" id="PF00072">
    <property type="entry name" value="Response_reg"/>
    <property type="match status" value="1"/>
</dbReference>
<dbReference type="SMART" id="SM00448">
    <property type="entry name" value="REC"/>
    <property type="match status" value="1"/>
</dbReference>
<organism evidence="5 6">
    <name type="scientific">Escherichia coli</name>
    <dbReference type="NCBI Taxonomy" id="562"/>
    <lineage>
        <taxon>Bacteria</taxon>
        <taxon>Pseudomonadati</taxon>
        <taxon>Pseudomonadota</taxon>
        <taxon>Gammaproteobacteria</taxon>
        <taxon>Enterobacterales</taxon>
        <taxon>Enterobacteriaceae</taxon>
        <taxon>Escherichia</taxon>
    </lineage>
</organism>
<dbReference type="EMBL" id="UGED01000011">
    <property type="protein sequence ID" value="STM07850.1"/>
    <property type="molecule type" value="Genomic_DNA"/>
</dbReference>
<dbReference type="PROSITE" id="PS50110">
    <property type="entry name" value="RESPONSE_REGULATORY"/>
    <property type="match status" value="1"/>
</dbReference>
<dbReference type="FunFam" id="3.40.50.2300:FF:000109">
    <property type="entry name" value="Histidine kinase"/>
    <property type="match status" value="1"/>
</dbReference>
<keyword evidence="1 3" id="KW-0597">Phosphoprotein</keyword>
<dbReference type="GO" id="GO:0004673">
    <property type="term" value="F:protein histidine kinase activity"/>
    <property type="evidence" value="ECO:0007669"/>
    <property type="project" value="UniProtKB-EC"/>
</dbReference>
<gene>
    <name evidence="5" type="primary">barA_4</name>
    <name evidence="5" type="ORF">NCTC9962_05472</name>
</gene>
<evidence type="ECO:0000313" key="5">
    <source>
        <dbReference type="EMBL" id="STM07850.1"/>
    </source>
</evidence>
<name>A0A377CV60_ECOLX</name>
<accession>A0A377CV60</accession>
<dbReference type="PANTHER" id="PTHR45339">
    <property type="entry name" value="HYBRID SIGNAL TRANSDUCTION HISTIDINE KINASE J"/>
    <property type="match status" value="1"/>
</dbReference>
<evidence type="ECO:0000259" key="4">
    <source>
        <dbReference type="PROSITE" id="PS50110"/>
    </source>
</evidence>
<reference evidence="5 6" key="1">
    <citation type="submission" date="2018-06" db="EMBL/GenBank/DDBJ databases">
        <authorList>
            <consortium name="Pathogen Informatics"/>
            <person name="Doyle S."/>
        </authorList>
    </citation>
    <scope>NUCLEOTIDE SEQUENCE [LARGE SCALE GENOMIC DNA]</scope>
    <source>
        <strain evidence="5 6">NCTC9962</strain>
    </source>
</reference>
<dbReference type="SUPFAM" id="SSF52172">
    <property type="entry name" value="CheY-like"/>
    <property type="match status" value="1"/>
</dbReference>